<dbReference type="EMBL" id="FCOX02000062">
    <property type="protein sequence ID" value="SAL04321.1"/>
    <property type="molecule type" value="Genomic_DNA"/>
</dbReference>
<accession>A0A158EBP0</accession>
<evidence type="ECO:0000313" key="1">
    <source>
        <dbReference type="EMBL" id="SAL04321.1"/>
    </source>
</evidence>
<keyword evidence="2" id="KW-1185">Reference proteome</keyword>
<evidence type="ECO:0000313" key="2">
    <source>
        <dbReference type="Proteomes" id="UP000071859"/>
    </source>
</evidence>
<comment type="caution">
    <text evidence="1">The sequence shown here is derived from an EMBL/GenBank/DDBJ whole genome shotgun (WGS) entry which is preliminary data.</text>
</comment>
<proteinExistence type="predicted"/>
<organism evidence="1 2">
    <name type="scientific">Caballeronia calidae</name>
    <dbReference type="NCBI Taxonomy" id="1777139"/>
    <lineage>
        <taxon>Bacteria</taxon>
        <taxon>Pseudomonadati</taxon>
        <taxon>Pseudomonadota</taxon>
        <taxon>Betaproteobacteria</taxon>
        <taxon>Burkholderiales</taxon>
        <taxon>Burkholderiaceae</taxon>
        <taxon>Caballeronia</taxon>
    </lineage>
</organism>
<sequence length="30" mass="3753">MFSEWVFPTLNCLSWLLNISGYFEWPRFLR</sequence>
<gene>
    <name evidence="1" type="ORF">AWB78_06904</name>
</gene>
<reference evidence="1" key="1">
    <citation type="submission" date="2016-01" db="EMBL/GenBank/DDBJ databases">
        <authorList>
            <person name="Peeters C."/>
        </authorList>
    </citation>
    <scope>NUCLEOTIDE SEQUENCE</scope>
    <source>
        <strain evidence="1">LMG 29321</strain>
    </source>
</reference>
<name>A0A158EBP0_9BURK</name>
<protein>
    <submittedName>
        <fullName evidence="1">Uncharacterized protein</fullName>
    </submittedName>
</protein>
<dbReference type="Proteomes" id="UP000071859">
    <property type="component" value="Unassembled WGS sequence"/>
</dbReference>
<dbReference type="AlphaFoldDB" id="A0A158EBP0"/>